<dbReference type="EMBL" id="WBVQ01000002">
    <property type="protein sequence ID" value="KAB2815665.1"/>
    <property type="molecule type" value="Genomic_DNA"/>
</dbReference>
<dbReference type="OrthoDB" id="9757947at2"/>
<keyword evidence="1" id="KW-0732">Signal</keyword>
<dbReference type="CDD" id="cd00146">
    <property type="entry name" value="PKD"/>
    <property type="match status" value="2"/>
</dbReference>
<sequence>MKQRIGALITLTFVAISTILWWNSPTDPKSKYREIIANHPFAQRKAMTVEELNSIPKKDRPDLAWEQNFLATIDPALGRPAPERLSVVYQTIAAQYNSNKVTPGFATTPWEERGPNNVGGRTRAIMYDPNDPTHKKVWAGGTSGGLWYNNDITDPTSTWIAVNDFWANLSVTAIAHDPTNSNIWYVGTGEGWGTGATRGAGVWKSTDGGSTWNQLSATTSWYYVNDLIVRNESGTGVLYVACRDNFYSGAWHGNGQGLQRSINGGTSFSQVLPNVSGQSYNYAPADLELASNGRIWVGTQSASYGGGGGRILYSDNGTSWTTAYSSSGTGRVELACAPSNASFVYAVVESGGQVHEMVNTINAGSTWNAMNEPSDADPGIPASDFSRGQAWYDLILAVHPTNPNMVYVGAIDCFRSSNGGSTWTQLSHWYGGYGFPNVHADQHQMIFNPGNSNEMLLGNDGGIYRMTGTAGTTSVSSRNNGYNVTQFYSCAIHPNANNVQALAGSQDNGTQRFTSPGVGATNEATGGDGAFCFIDQTNPNLWISSYVYNTYYRSINGGTSFLSTEILNDPNTGRFINPADYDDNLGILYSARTNSTLSRVSNVAGSPTASSIAISGMSDMASHIRVSPYTTTSTTLFVGTGSGDLYKVTQANGSPSSTSIGSALPAGYISCVEVGASENELIVTYSNYGMTSVWYTNNGGASWVSKEGSLPDMPVRWALFNPHNRNEVLLATEVGVWTTSNFNSTYPSWSPSNQGLANVRVDMLQMRSSDDEVIAATYGRGLFTSNGFAPPAMPVANFGAVKTVACTNEAIQLVDSSTGVPTSYSWSISPNTYSYINGTGASSHQPEVHFSAAGQYTITLTVSNGSGTDTKTRNQFIQVGGYSLPFTEDFQSSISDWTLDNPDGSHTWKVVTAHNGSSSNKAAVVENYFYNGVGQRDGLISPPLNFSSYASVSLDFEYAYRRYGVGYEDSLAVYVSTDCGTTWTRVASYKETGSGGFVTGPNNTNAFVPTGASEWCGASPACPTLDISAFAGHSDVLVKFENICGYGNNLYIDNINIQGVSASPPSSAFHVSATSVCPSEVLSLTDNSTGGPTSWSWSFSPPTGVSYVNGTNANSQSPQVSFSTPGTYSINLTTTNSYGSNASSQVIQVDSLVVSTVSVNAMSTNVCFDEQVAFVAGGSNLGTHPQYLWYLNGILQPSTSVSWIHSSWSVGDYVQCKVIPDVDCPAADTVSSSIINMTVDPGLNPIISISSADTVCGATATLVTMNYSNAGPSPTIEWFVDGVQIAQTGASVYISRQVDYTLYGVLTTDEPCEKSDTTPLKTIYVDTAYSPSVSLVSSPSSVCAGDSVFFTATGLGAGPGAYYQWEVNGIVQSGVTGNTFFIPALQGGEYVLVRYFTTQNCSFSNFDSDVIQIPAGSGPPSVAIQLDSSSVGSYCDGQNFVFTATVSNVSPYENVTWMKNGVVVGTAHHGVSQTFNGLNNGDQISATITSTLPCVLNRIDTSDVLVMNLAPLPVVTLTGSISRMNLCEEDTVDLTFSPSGGTLTGQGLVGNQFIPTIAGNGVKWVRYAYADPSTGCSTYQVLNFNVTLVPKPTVNYINGKLVTPLNGYDYQWYDGNGVIIGATNSSYTPTQNGVYRLEVSKDSCSKMSDELIVDDISVPEWKGIEALLLYPNPTQRMLTLYSNSTVTDEVVLTISDAKGAVLTTRSTTIEIGENRVEFDLLNWPPGVYTLQIQGRTGVAVRTFEVAQ</sequence>
<keyword evidence="2" id="KW-0472">Membrane</keyword>
<reference evidence="4 5" key="1">
    <citation type="submission" date="2019-10" db="EMBL/GenBank/DDBJ databases">
        <title>Genome sequence of Phaeocystidibacter marisrubri JCM30614 (type strain).</title>
        <authorList>
            <person name="Bowman J.P."/>
        </authorList>
    </citation>
    <scope>NUCLEOTIDE SEQUENCE [LARGE SCALE GENOMIC DNA]</scope>
    <source>
        <strain evidence="4 5">JCM 30614</strain>
    </source>
</reference>
<dbReference type="InterPro" id="IPR026444">
    <property type="entry name" value="Secre_tail"/>
</dbReference>
<dbReference type="SUPFAM" id="SSF110296">
    <property type="entry name" value="Oligoxyloglucan reducing end-specific cellobiohydrolase"/>
    <property type="match status" value="2"/>
</dbReference>
<keyword evidence="2" id="KW-1133">Transmembrane helix</keyword>
<dbReference type="InterPro" id="IPR036179">
    <property type="entry name" value="Ig-like_dom_sf"/>
</dbReference>
<feature type="transmembrane region" description="Helical" evidence="2">
    <location>
        <begin position="5"/>
        <end position="22"/>
    </location>
</feature>
<dbReference type="InterPro" id="IPR022409">
    <property type="entry name" value="PKD/Chitinase_dom"/>
</dbReference>
<evidence type="ECO:0000256" key="1">
    <source>
        <dbReference type="ARBA" id="ARBA00022729"/>
    </source>
</evidence>
<gene>
    <name evidence="4" type="ORF">F8C82_08150</name>
</gene>
<keyword evidence="2" id="KW-0812">Transmembrane</keyword>
<dbReference type="InterPro" id="IPR013783">
    <property type="entry name" value="Ig-like_fold"/>
</dbReference>
<dbReference type="CDD" id="cd15482">
    <property type="entry name" value="Sialidase_non-viral"/>
    <property type="match status" value="1"/>
</dbReference>
<proteinExistence type="predicted"/>
<keyword evidence="5" id="KW-1185">Reference proteome</keyword>
<dbReference type="Proteomes" id="UP000484164">
    <property type="component" value="Unassembled WGS sequence"/>
</dbReference>
<dbReference type="SUPFAM" id="SSF49299">
    <property type="entry name" value="PKD domain"/>
    <property type="match status" value="2"/>
</dbReference>
<dbReference type="Gene3D" id="2.60.120.260">
    <property type="entry name" value="Galactose-binding domain-like"/>
    <property type="match status" value="1"/>
</dbReference>
<name>A0A6L3ZCT5_9FLAO</name>
<dbReference type="RefSeq" id="WP_151693095.1">
    <property type="nucleotide sequence ID" value="NZ_BMGX01000001.1"/>
</dbReference>
<dbReference type="InterPro" id="IPR000601">
    <property type="entry name" value="PKD_dom"/>
</dbReference>
<feature type="domain" description="PKD" evidence="3">
    <location>
        <begin position="1065"/>
        <end position="1156"/>
    </location>
</feature>
<dbReference type="Pfam" id="PF18962">
    <property type="entry name" value="Por_Secre_tail"/>
    <property type="match status" value="1"/>
</dbReference>
<evidence type="ECO:0000313" key="4">
    <source>
        <dbReference type="EMBL" id="KAB2815665.1"/>
    </source>
</evidence>
<protein>
    <submittedName>
        <fullName evidence="4">PKD domain-containing protein</fullName>
    </submittedName>
</protein>
<evidence type="ECO:0000259" key="3">
    <source>
        <dbReference type="PROSITE" id="PS50093"/>
    </source>
</evidence>
<dbReference type="InterPro" id="IPR035986">
    <property type="entry name" value="PKD_dom_sf"/>
</dbReference>
<evidence type="ECO:0000256" key="2">
    <source>
        <dbReference type="SAM" id="Phobius"/>
    </source>
</evidence>
<comment type="caution">
    <text evidence="4">The sequence shown here is derived from an EMBL/GenBank/DDBJ whole genome shotgun (WGS) entry which is preliminary data.</text>
</comment>
<dbReference type="Pfam" id="PF18911">
    <property type="entry name" value="PKD_4"/>
    <property type="match status" value="2"/>
</dbReference>
<dbReference type="SMART" id="SM00089">
    <property type="entry name" value="PKD"/>
    <property type="match status" value="2"/>
</dbReference>
<dbReference type="Gene3D" id="2.60.40.10">
    <property type="entry name" value="Immunoglobulins"/>
    <property type="match status" value="3"/>
</dbReference>
<dbReference type="SUPFAM" id="SSF48726">
    <property type="entry name" value="Immunoglobulin"/>
    <property type="match status" value="1"/>
</dbReference>
<organism evidence="4 5">
    <name type="scientific">Phaeocystidibacter marisrubri</name>
    <dbReference type="NCBI Taxonomy" id="1577780"/>
    <lineage>
        <taxon>Bacteria</taxon>
        <taxon>Pseudomonadati</taxon>
        <taxon>Bacteroidota</taxon>
        <taxon>Flavobacteriia</taxon>
        <taxon>Flavobacteriales</taxon>
        <taxon>Phaeocystidibacteraceae</taxon>
        <taxon>Phaeocystidibacter</taxon>
    </lineage>
</organism>
<dbReference type="Gene3D" id="2.130.10.10">
    <property type="entry name" value="YVTN repeat-like/Quinoprotein amine dehydrogenase"/>
    <property type="match status" value="3"/>
</dbReference>
<dbReference type="PROSITE" id="PS50093">
    <property type="entry name" value="PKD"/>
    <property type="match status" value="2"/>
</dbReference>
<accession>A0A6L3ZCT5</accession>
<evidence type="ECO:0000313" key="5">
    <source>
        <dbReference type="Proteomes" id="UP000484164"/>
    </source>
</evidence>
<dbReference type="InterPro" id="IPR015943">
    <property type="entry name" value="WD40/YVTN_repeat-like_dom_sf"/>
</dbReference>
<dbReference type="NCBIfam" id="TIGR04183">
    <property type="entry name" value="Por_Secre_tail"/>
    <property type="match status" value="1"/>
</dbReference>
<feature type="domain" description="PKD" evidence="3">
    <location>
        <begin position="794"/>
        <end position="879"/>
    </location>
</feature>